<dbReference type="PANTHER" id="PTHR42957">
    <property type="entry name" value="HELICASE MJ1565-RELATED"/>
    <property type="match status" value="1"/>
</dbReference>
<protein>
    <recommendedName>
        <fullName evidence="6">AAA+ ATPase domain-containing protein</fullName>
    </recommendedName>
</protein>
<evidence type="ECO:0000256" key="5">
    <source>
        <dbReference type="SAM" id="MobiDB-lite"/>
    </source>
</evidence>
<dbReference type="InterPro" id="IPR003593">
    <property type="entry name" value="AAA+_ATPase"/>
</dbReference>
<dbReference type="AlphaFoldDB" id="A0A2D6M138"/>
<dbReference type="InterPro" id="IPR027417">
    <property type="entry name" value="P-loop_NTPase"/>
</dbReference>
<dbReference type="PANTHER" id="PTHR42957:SF1">
    <property type="entry name" value="HELICASE MJ1565-RELATED"/>
    <property type="match status" value="1"/>
</dbReference>
<comment type="catalytic activity">
    <reaction evidence="3">
        <text>ATP + H2O = ADP + phosphate + H(+)</text>
        <dbReference type="Rhea" id="RHEA:13065"/>
        <dbReference type="ChEBI" id="CHEBI:15377"/>
        <dbReference type="ChEBI" id="CHEBI:15378"/>
        <dbReference type="ChEBI" id="CHEBI:30616"/>
        <dbReference type="ChEBI" id="CHEBI:43474"/>
        <dbReference type="ChEBI" id="CHEBI:456216"/>
        <dbReference type="EC" id="5.6.2.3"/>
    </reaction>
</comment>
<evidence type="ECO:0000256" key="1">
    <source>
        <dbReference type="ARBA" id="ARBA00007816"/>
    </source>
</evidence>
<dbReference type="InterPro" id="IPR002789">
    <property type="entry name" value="HerA_central"/>
</dbReference>
<proteinExistence type="inferred from homology"/>
<feature type="region of interest" description="Disordered" evidence="5">
    <location>
        <begin position="1"/>
        <end position="126"/>
    </location>
</feature>
<evidence type="ECO:0000256" key="4">
    <source>
        <dbReference type="ARBA" id="ARBA00048988"/>
    </source>
</evidence>
<reference evidence="8" key="1">
    <citation type="submission" date="2017-09" db="EMBL/GenBank/DDBJ databases">
        <title>The Reconstruction of 2,631 Draft Metagenome-Assembled Genomes from the Global Oceans.</title>
        <authorList>
            <person name="Tully B.J."/>
            <person name="Graham E.D."/>
            <person name="Heidelberg J.F."/>
        </authorList>
    </citation>
    <scope>NUCLEOTIDE SEQUENCE [LARGE SCALE GENOMIC DNA]</scope>
</reference>
<feature type="compositionally biased region" description="Basic and acidic residues" evidence="5">
    <location>
        <begin position="1"/>
        <end position="15"/>
    </location>
</feature>
<feature type="compositionally biased region" description="Acidic residues" evidence="5">
    <location>
        <begin position="75"/>
        <end position="112"/>
    </location>
</feature>
<evidence type="ECO:0000313" key="7">
    <source>
        <dbReference type="EMBL" id="MAG22137.1"/>
    </source>
</evidence>
<dbReference type="GO" id="GO:0043139">
    <property type="term" value="F:5'-3' DNA helicase activity"/>
    <property type="evidence" value="ECO:0007669"/>
    <property type="project" value="UniProtKB-EC"/>
</dbReference>
<comment type="catalytic activity">
    <reaction evidence="4">
        <text>ATP + H2O = ADP + phosphate + H(+)</text>
        <dbReference type="Rhea" id="RHEA:13065"/>
        <dbReference type="ChEBI" id="CHEBI:15377"/>
        <dbReference type="ChEBI" id="CHEBI:15378"/>
        <dbReference type="ChEBI" id="CHEBI:30616"/>
        <dbReference type="ChEBI" id="CHEBI:43474"/>
        <dbReference type="ChEBI" id="CHEBI:456216"/>
        <dbReference type="EC" id="5.6.2.4"/>
    </reaction>
</comment>
<organism evidence="7 8">
    <name type="scientific">Candidatus Iainarchaeum sp</name>
    <dbReference type="NCBI Taxonomy" id="3101447"/>
    <lineage>
        <taxon>Archaea</taxon>
        <taxon>Candidatus Iainarchaeota</taxon>
        <taxon>Candidatus Iainarchaeia</taxon>
        <taxon>Candidatus Iainarchaeales</taxon>
        <taxon>Candidatus Iainarchaeaceae</taxon>
        <taxon>Candidatus Iainarchaeum</taxon>
    </lineage>
</organism>
<evidence type="ECO:0000259" key="6">
    <source>
        <dbReference type="SMART" id="SM00382"/>
    </source>
</evidence>
<dbReference type="Proteomes" id="UP000226592">
    <property type="component" value="Unassembled WGS sequence"/>
</dbReference>
<comment type="similarity">
    <text evidence="1">Belongs to the HerA family.</text>
</comment>
<dbReference type="GO" id="GO:0043138">
    <property type="term" value="F:3'-5' DNA helicase activity"/>
    <property type="evidence" value="ECO:0007669"/>
    <property type="project" value="UniProtKB-EC"/>
</dbReference>
<dbReference type="Pfam" id="PF01935">
    <property type="entry name" value="DUF87"/>
    <property type="match status" value="1"/>
</dbReference>
<dbReference type="SMART" id="SM00382">
    <property type="entry name" value="AAA"/>
    <property type="match status" value="1"/>
</dbReference>
<sequence length="989" mass="111523">MDNRARENRVEKGFEVENETDDLFEEAFGEDEEQEAAKQKMYEKMREIKDEKKKKKVKEEEEAKAPTETTVESPKDEDGDGEDDEDSEEDDVLDEAEEKNSEDDIMPPEMPEDIIPNEPEEKPINTEIKAKLKRIVKAKAKEAAEKDVMQMPLDKEVGVKEEDVKAPEKKAESEKKEGVAEDKPVEKKKSGIKPELAFLETDNNQLFIGRKKNVYQKYGEEGGLFIGRVGEEDLKDSNILLDSLNPHVVFVCGARGSGKSYILGVIAEELALKNKNVGTIVVDPIGVFWSMRFPNKETRELELLGQWELMPQGLENLKVFIPLGMRDKVPKNTYDATFSLPPAMLTAEDWCLTFGIERFSPSGLLLEKSLGKVKQGYKTKEGASVKGKSNFFSLENLIVCLGEDAELHSPDKGYKPDSIRALVSRFDAAKNWGVFDKKGTPLAELSRENQMAIIDTSFLEDNVSALVIGILARRILAARKISTRKEASNRMKEESIDQLLEEDIPPTWLFIDEAHTLIPSGNVRTPASTALVEYVKQGRQPGCSLVFATQQPSAIDTRVLSQLDTIVSHKLVFDDDIKAIYKRTPTIIPRQYKNSNFVKTLPVGVALTGDRREETSRAFIMRVRPRMSQHEGREAETVERSMKLDKEQVLKLAIGMSWAKLEREGSLETTTINEALRSLNVKYKSNLQLTEILEQLEKKGALLNVKTSTLSLPGKEHEEAMVEEISGEVEKEIARESKAVLQPEPIELLAFPTRVSQANASKIANKLRKKKFLGLIGEEEAIERISLKHLPVYRIEFNVFRNKNTFNKGEVFIDSGSGEFIHFNPKDRNFFKSKGVPIITNLKDGEVRALFALGRDKREFAAITKEIGETDMIAKKLLESLVAKGIASKEKIAATDFYALKKDIDLPKDPLHPLLRSLDRLPVSMEEALSIEMERFGKQNAVKVITKLWNKAIVKDVKDIYIPFYDIVLKKPNGKLRAVRIDATHGTLF</sequence>
<accession>A0A2D6M138</accession>
<dbReference type="Gene3D" id="3.40.50.300">
    <property type="entry name" value="P-loop containing nucleotide triphosphate hydrolases"/>
    <property type="match status" value="2"/>
</dbReference>
<evidence type="ECO:0000313" key="8">
    <source>
        <dbReference type="Proteomes" id="UP000226592"/>
    </source>
</evidence>
<dbReference type="EMBL" id="NZBU01000008">
    <property type="protein sequence ID" value="MAG22137.1"/>
    <property type="molecule type" value="Genomic_DNA"/>
</dbReference>
<name>A0A2D6M138_9ARCH</name>
<feature type="compositionally biased region" description="Basic and acidic residues" evidence="5">
    <location>
        <begin position="35"/>
        <end position="65"/>
    </location>
</feature>
<dbReference type="SUPFAM" id="SSF52540">
    <property type="entry name" value="P-loop containing nucleoside triphosphate hydrolases"/>
    <property type="match status" value="1"/>
</dbReference>
<dbReference type="InterPro" id="IPR008571">
    <property type="entry name" value="HerA-like"/>
</dbReference>
<feature type="region of interest" description="Disordered" evidence="5">
    <location>
        <begin position="159"/>
        <end position="186"/>
    </location>
</feature>
<comment type="caution">
    <text evidence="7">The sequence shown here is derived from an EMBL/GenBank/DDBJ whole genome shotgun (WGS) entry which is preliminary data.</text>
</comment>
<gene>
    <name evidence="7" type="ORF">CL943_02425</name>
</gene>
<evidence type="ECO:0000256" key="2">
    <source>
        <dbReference type="ARBA" id="ARBA00034617"/>
    </source>
</evidence>
<feature type="compositionally biased region" description="Acidic residues" evidence="5">
    <location>
        <begin position="16"/>
        <end position="34"/>
    </location>
</feature>
<feature type="domain" description="AAA+ ATPase" evidence="6">
    <location>
        <begin position="245"/>
        <end position="569"/>
    </location>
</feature>
<comment type="catalytic activity">
    <reaction evidence="2">
        <text>Couples ATP hydrolysis with the unwinding of duplex DNA by translocating in the 3'-5' direction.</text>
        <dbReference type="EC" id="5.6.2.4"/>
    </reaction>
</comment>
<evidence type="ECO:0000256" key="3">
    <source>
        <dbReference type="ARBA" id="ARBA00048954"/>
    </source>
</evidence>